<reference evidence="5" key="1">
    <citation type="submission" date="2025-08" db="UniProtKB">
        <authorList>
            <consortium name="RefSeq"/>
        </authorList>
    </citation>
    <scope>IDENTIFICATION</scope>
    <source>
        <strain evidence="5">11010-0011.00</strain>
        <tissue evidence="5">Whole body</tissue>
    </source>
</reference>
<dbReference type="SUPFAM" id="SSF52540">
    <property type="entry name" value="P-loop containing nucleoside triphosphate hydrolases"/>
    <property type="match status" value="1"/>
</dbReference>
<proteinExistence type="inferred from homology"/>
<comment type="similarity">
    <text evidence="1">Belongs to the sulfotransferase 1 family.</text>
</comment>
<evidence type="ECO:0000256" key="2">
    <source>
        <dbReference type="ARBA" id="ARBA00022679"/>
    </source>
</evidence>
<evidence type="ECO:0000313" key="5">
    <source>
        <dbReference type="RefSeq" id="XP_030388369.1"/>
    </source>
</evidence>
<evidence type="ECO:0000313" key="4">
    <source>
        <dbReference type="Proteomes" id="UP000504634"/>
    </source>
</evidence>
<dbReference type="InterPro" id="IPR027417">
    <property type="entry name" value="P-loop_NTPase"/>
</dbReference>
<gene>
    <name evidence="5" type="primary">LOC115634652</name>
</gene>
<feature type="domain" description="Sulfotransferase" evidence="3">
    <location>
        <begin position="46"/>
        <end position="297"/>
    </location>
</feature>
<dbReference type="GeneID" id="115634652"/>
<protein>
    <submittedName>
        <fullName evidence="5">Estrogen sulfotransferase</fullName>
    </submittedName>
</protein>
<dbReference type="PANTHER" id="PTHR11783">
    <property type="entry name" value="SULFOTRANSFERASE SULT"/>
    <property type="match status" value="1"/>
</dbReference>
<keyword evidence="2" id="KW-0808">Transferase</keyword>
<dbReference type="Gene3D" id="3.40.50.300">
    <property type="entry name" value="P-loop containing nucleotide triphosphate hydrolases"/>
    <property type="match status" value="1"/>
</dbReference>
<dbReference type="AlphaFoldDB" id="A0A6J2UJG4"/>
<dbReference type="RefSeq" id="XP_030388369.1">
    <property type="nucleotide sequence ID" value="XM_030532509.1"/>
</dbReference>
<accession>A0A6J2UJG4</accession>
<dbReference type="GO" id="GO:0008146">
    <property type="term" value="F:sulfotransferase activity"/>
    <property type="evidence" value="ECO:0007669"/>
    <property type="project" value="InterPro"/>
</dbReference>
<dbReference type="InterPro" id="IPR000863">
    <property type="entry name" value="Sulfotransferase_dom"/>
</dbReference>
<dbReference type="Proteomes" id="UP000504634">
    <property type="component" value="Unplaced"/>
</dbReference>
<organism evidence="4 5">
    <name type="scientific">Drosophila lebanonensis</name>
    <name type="common">Fruit fly</name>
    <name type="synonym">Scaptodrosophila lebanonensis</name>
    <dbReference type="NCBI Taxonomy" id="7225"/>
    <lineage>
        <taxon>Eukaryota</taxon>
        <taxon>Metazoa</taxon>
        <taxon>Ecdysozoa</taxon>
        <taxon>Arthropoda</taxon>
        <taxon>Hexapoda</taxon>
        <taxon>Insecta</taxon>
        <taxon>Pterygota</taxon>
        <taxon>Neoptera</taxon>
        <taxon>Endopterygota</taxon>
        <taxon>Diptera</taxon>
        <taxon>Brachycera</taxon>
        <taxon>Muscomorpha</taxon>
        <taxon>Ephydroidea</taxon>
        <taxon>Drosophilidae</taxon>
        <taxon>Scaptodrosophila</taxon>
    </lineage>
</organism>
<keyword evidence="4" id="KW-1185">Reference proteome</keyword>
<dbReference type="OrthoDB" id="205623at2759"/>
<dbReference type="Pfam" id="PF00685">
    <property type="entry name" value="Sulfotransfer_1"/>
    <property type="match status" value="1"/>
</dbReference>
<sequence length="474" mass="55112">METVEITPKSYPSNLIDKDWSKRKLYFKSPAKDFPDLVHDMEVRSDDVWIVTFPKCGTTWMQELLWLLINDCNFEAALSEHLEVRSPFLEFDFFINADSERALKPVTELQSPRLIKSHLSLALLPAQLWTKKPKLVYVFRNPKDAWVSSYYHGVNSGFNYGKTLDQFLNEYLEEKVQKQAPIAHASEFYQLRNEPWVYYTSFERMKSNLRSVIEDLCQFLNKTITEEQMQRMLKHLSFEEMKNNPKTNHLWEQAQIKHKDKDKEKHNFVRRGKVNGYKDELTPELIEKADCCLNAQLDEHGITLDEHLLLSAVEVSTFLALSSLEEGPVCVICTKRSVEGGGSFFMGAVIVSRPSEESDDVTVSGLTSPSLSMTSRHQATLLLFLCLLLPEMQMQPSVEARLTKRSYSDQSVHGYMTERTCWWNEACKEEFQSLFRCKCPQFSYCRSPGRYYNAYCSMTDTGYIWTQPNWDWGP</sequence>
<name>A0A6J2UJG4_DROLE</name>
<evidence type="ECO:0000259" key="3">
    <source>
        <dbReference type="Pfam" id="PF00685"/>
    </source>
</evidence>
<evidence type="ECO:0000256" key="1">
    <source>
        <dbReference type="ARBA" id="ARBA00005771"/>
    </source>
</evidence>